<feature type="chain" id="PRO_5020387805" evidence="2">
    <location>
        <begin position="19"/>
        <end position="499"/>
    </location>
</feature>
<dbReference type="Proteomes" id="UP000298663">
    <property type="component" value="Unassembled WGS sequence"/>
</dbReference>
<protein>
    <submittedName>
        <fullName evidence="3">Uncharacterized protein</fullName>
    </submittedName>
</protein>
<accession>A0A4U5M5P9</accession>
<evidence type="ECO:0000313" key="4">
    <source>
        <dbReference type="Proteomes" id="UP000298663"/>
    </source>
</evidence>
<keyword evidence="1" id="KW-0812">Transmembrane</keyword>
<name>A0A4U5M5P9_STECR</name>
<keyword evidence="4" id="KW-1185">Reference proteome</keyword>
<keyword evidence="2" id="KW-0732">Signal</keyword>
<evidence type="ECO:0000256" key="2">
    <source>
        <dbReference type="SAM" id="SignalP"/>
    </source>
</evidence>
<evidence type="ECO:0000256" key="1">
    <source>
        <dbReference type="SAM" id="Phobius"/>
    </source>
</evidence>
<dbReference type="OrthoDB" id="10651281at2759"/>
<reference evidence="3 4" key="2">
    <citation type="journal article" date="2019" name="G3 (Bethesda)">
        <title>Hybrid Assembly of the Genome of the Entomopathogenic Nematode Steinernema carpocapsae Identifies the X-Chromosome.</title>
        <authorList>
            <person name="Serra L."/>
            <person name="Macchietto M."/>
            <person name="Macias-Munoz A."/>
            <person name="McGill C.J."/>
            <person name="Rodriguez I.M."/>
            <person name="Rodriguez B."/>
            <person name="Murad R."/>
            <person name="Mortazavi A."/>
        </authorList>
    </citation>
    <scope>NUCLEOTIDE SEQUENCE [LARGE SCALE GENOMIC DNA]</scope>
    <source>
        <strain evidence="3 4">ALL</strain>
    </source>
</reference>
<feature type="transmembrane region" description="Helical" evidence="1">
    <location>
        <begin position="460"/>
        <end position="480"/>
    </location>
</feature>
<dbReference type="AlphaFoldDB" id="A0A4U5M5P9"/>
<dbReference type="EMBL" id="AZBU02000009">
    <property type="protein sequence ID" value="TKR64180.1"/>
    <property type="molecule type" value="Genomic_DNA"/>
</dbReference>
<reference evidence="3 4" key="1">
    <citation type="journal article" date="2015" name="Genome Biol.">
        <title>Comparative genomics of Steinernema reveals deeply conserved gene regulatory networks.</title>
        <authorList>
            <person name="Dillman A.R."/>
            <person name="Macchietto M."/>
            <person name="Porter C.F."/>
            <person name="Rogers A."/>
            <person name="Williams B."/>
            <person name="Antoshechkin I."/>
            <person name="Lee M.M."/>
            <person name="Goodwin Z."/>
            <person name="Lu X."/>
            <person name="Lewis E.E."/>
            <person name="Goodrich-Blair H."/>
            <person name="Stock S.P."/>
            <person name="Adams B.J."/>
            <person name="Sternberg P.W."/>
            <person name="Mortazavi A."/>
        </authorList>
    </citation>
    <scope>NUCLEOTIDE SEQUENCE [LARGE SCALE GENOMIC DNA]</scope>
    <source>
        <strain evidence="3 4">ALL</strain>
    </source>
</reference>
<comment type="caution">
    <text evidence="3">The sequence shown here is derived from an EMBL/GenBank/DDBJ whole genome shotgun (WGS) entry which is preliminary data.</text>
</comment>
<proteinExistence type="predicted"/>
<gene>
    <name evidence="3" type="ORF">L596_024760</name>
</gene>
<organism evidence="3 4">
    <name type="scientific">Steinernema carpocapsae</name>
    <name type="common">Entomopathogenic nematode</name>
    <dbReference type="NCBI Taxonomy" id="34508"/>
    <lineage>
        <taxon>Eukaryota</taxon>
        <taxon>Metazoa</taxon>
        <taxon>Ecdysozoa</taxon>
        <taxon>Nematoda</taxon>
        <taxon>Chromadorea</taxon>
        <taxon>Rhabditida</taxon>
        <taxon>Tylenchina</taxon>
        <taxon>Panagrolaimomorpha</taxon>
        <taxon>Strongyloidoidea</taxon>
        <taxon>Steinernematidae</taxon>
        <taxon>Steinernema</taxon>
    </lineage>
</organism>
<evidence type="ECO:0000313" key="3">
    <source>
        <dbReference type="EMBL" id="TKR64180.1"/>
    </source>
</evidence>
<keyword evidence="1" id="KW-0472">Membrane</keyword>
<feature type="signal peptide" evidence="2">
    <location>
        <begin position="1"/>
        <end position="18"/>
    </location>
</feature>
<sequence length="499" mass="56293">MAFLQLFVLFALLETSSAWDGALVNPLDSPRSFDLFERKILLNEHFFASFKGTYNFPTEERAAHTFRFALKLVPQVDEQLFSKRTFEEFVKARRTLVEKYLRRLRYSKQGPELTVVDNLDSFGNHFSVAKNDRELEEILKANSAKLWTSAMTQNFLDSQIRSDKNRLGNFLEKFYRGGKLLLSFDVETAALLYNSNPNFAVRFEENVFSDDANLFRSVLKVNPIGFAAVADKIWIFVEGSVKPVLRKESGPVYSLSYPATVVDKSTFVQMQGEEVFWYPGSEFDSPKALKSGFEKRCQGRGVKICRIEEVAESLKCNLSQPEFKCSLSVNSIKAGDGTVITNIGPFYSISTNQDRFFMQERAYPVASPEFAVRVPDSMEFSVGSQTVSGFSRSDAPQMFPVAKRLEFSAATKKAIAKFRKENPEGAEIAFVFTNKGNTIQGRPEGASEQALDWVKENTPLLSFSAFVFALVASIFGILKFRSKQKNNASKFEISSISFV</sequence>
<keyword evidence="1" id="KW-1133">Transmembrane helix</keyword>